<reference evidence="10" key="1">
    <citation type="journal article" date="2016" name="Front. Microbiol.">
        <title>Complete Genome Sequence of Clostridium estertheticum DSM 8809, a Microbe Identified in Spoiled Vacuum Packed Beef.</title>
        <authorList>
            <person name="Yu Z."/>
            <person name="Gunn L."/>
            <person name="Brennan E."/>
            <person name="Reid R."/>
            <person name="Wall P.G."/>
            <person name="Gaora O.P."/>
            <person name="Hurley D."/>
            <person name="Bolton D."/>
            <person name="Fanning S."/>
        </authorList>
    </citation>
    <scope>NUCLEOTIDE SEQUENCE [LARGE SCALE GENOMIC DNA]</scope>
    <source>
        <strain evidence="10">DSM 8809</strain>
    </source>
</reference>
<organism evidence="9 10">
    <name type="scientific">Clostridium estertheticum subsp. estertheticum</name>
    <dbReference type="NCBI Taxonomy" id="1552"/>
    <lineage>
        <taxon>Bacteria</taxon>
        <taxon>Bacillati</taxon>
        <taxon>Bacillota</taxon>
        <taxon>Clostridia</taxon>
        <taxon>Eubacteriales</taxon>
        <taxon>Clostridiaceae</taxon>
        <taxon>Clostridium</taxon>
    </lineage>
</organism>
<sequence length="288" mass="32138">MKENTKRKIIPWMFLAPFLIIFLTFMVYPIIYSLAISFTKYRGGEFVPVGLSNFKFVLTDPTFLKAIKNTFTILIIQVPIQTMLALVIANFLNSKHLKFKGFFRMFVFMPVLIDTVSYSIVFLLFFSNSKDGLINSLISMLGGSSVEWMNVAWLSKIVIITALTWRWTGYNAIIILSGLQNIAADLYEAASIDGATKIKQFFSITLPGVKPVLLFSVVLSVNGVLQLFTETNLITRGGPVDGTLTIVQYLYNTGFVSFNYGVSSAGAYILAVMIAILTFIQMKVTKGD</sequence>
<dbReference type="InterPro" id="IPR035906">
    <property type="entry name" value="MetI-like_sf"/>
</dbReference>
<protein>
    <submittedName>
        <fullName evidence="9">Lactose ABC transporter permease</fullName>
    </submittedName>
</protein>
<dbReference type="PROSITE" id="PS50928">
    <property type="entry name" value="ABC_TM1"/>
    <property type="match status" value="1"/>
</dbReference>
<dbReference type="GO" id="GO:0055085">
    <property type="term" value="P:transmembrane transport"/>
    <property type="evidence" value="ECO:0007669"/>
    <property type="project" value="InterPro"/>
</dbReference>
<dbReference type="KEGG" id="ceu:A7L45_08490"/>
<feature type="transmembrane region" description="Helical" evidence="7">
    <location>
        <begin position="258"/>
        <end position="280"/>
    </location>
</feature>
<dbReference type="GeneID" id="83592532"/>
<evidence type="ECO:0000256" key="6">
    <source>
        <dbReference type="ARBA" id="ARBA00023136"/>
    </source>
</evidence>
<evidence type="ECO:0000256" key="4">
    <source>
        <dbReference type="ARBA" id="ARBA00022692"/>
    </source>
</evidence>
<dbReference type="STRING" id="1552.A7L45_08490"/>
<evidence type="ECO:0000313" key="9">
    <source>
        <dbReference type="EMBL" id="APC40104.1"/>
    </source>
</evidence>
<evidence type="ECO:0000256" key="3">
    <source>
        <dbReference type="ARBA" id="ARBA00022475"/>
    </source>
</evidence>
<proteinExistence type="inferred from homology"/>
<keyword evidence="5 7" id="KW-1133">Transmembrane helix</keyword>
<keyword evidence="2 7" id="KW-0813">Transport</keyword>
<dbReference type="Gene3D" id="1.20.58.370">
    <property type="entry name" value="MalF N-terminal region-like"/>
    <property type="match status" value="1"/>
</dbReference>
<feature type="transmembrane region" description="Helical" evidence="7">
    <location>
        <begin position="71"/>
        <end position="93"/>
    </location>
</feature>
<dbReference type="Proteomes" id="UP000182569">
    <property type="component" value="Chromosome"/>
</dbReference>
<dbReference type="PANTHER" id="PTHR30193">
    <property type="entry name" value="ABC TRANSPORTER PERMEASE PROTEIN"/>
    <property type="match status" value="1"/>
</dbReference>
<keyword evidence="4 7" id="KW-0812">Transmembrane</keyword>
<dbReference type="Gene3D" id="1.10.3720.10">
    <property type="entry name" value="MetI-like"/>
    <property type="match status" value="1"/>
</dbReference>
<keyword evidence="3" id="KW-1003">Cell membrane</keyword>
<evidence type="ECO:0000256" key="1">
    <source>
        <dbReference type="ARBA" id="ARBA00004651"/>
    </source>
</evidence>
<dbReference type="PANTHER" id="PTHR30193:SF37">
    <property type="entry name" value="INNER MEMBRANE ABC TRANSPORTER PERMEASE PROTEIN YCJO"/>
    <property type="match status" value="1"/>
</dbReference>
<name>A0A1J0GGK2_9CLOT</name>
<dbReference type="InterPro" id="IPR035277">
    <property type="entry name" value="MalF_N"/>
</dbReference>
<dbReference type="EMBL" id="CP015756">
    <property type="protein sequence ID" value="APC40104.1"/>
    <property type="molecule type" value="Genomic_DNA"/>
</dbReference>
<feature type="transmembrane region" description="Helical" evidence="7">
    <location>
        <begin position="105"/>
        <end position="126"/>
    </location>
</feature>
<keyword evidence="10" id="KW-1185">Reference proteome</keyword>
<dbReference type="AlphaFoldDB" id="A0A1J0GGK2"/>
<dbReference type="SUPFAM" id="SSF160964">
    <property type="entry name" value="MalF N-terminal region-like"/>
    <property type="match status" value="1"/>
</dbReference>
<feature type="transmembrane region" description="Helical" evidence="7">
    <location>
        <begin position="12"/>
        <end position="31"/>
    </location>
</feature>
<dbReference type="Pfam" id="PF00528">
    <property type="entry name" value="BPD_transp_1"/>
    <property type="match status" value="1"/>
</dbReference>
<dbReference type="InterPro" id="IPR051393">
    <property type="entry name" value="ABC_transporter_permease"/>
</dbReference>
<feature type="transmembrane region" description="Helical" evidence="7">
    <location>
        <begin position="212"/>
        <end position="229"/>
    </location>
</feature>
<comment type="subcellular location">
    <subcellularLocation>
        <location evidence="1 7">Cell membrane</location>
        <topology evidence="1 7">Multi-pass membrane protein</topology>
    </subcellularLocation>
</comment>
<evidence type="ECO:0000256" key="7">
    <source>
        <dbReference type="RuleBase" id="RU363032"/>
    </source>
</evidence>
<gene>
    <name evidence="9" type="ORF">A7L45_08490</name>
</gene>
<comment type="similarity">
    <text evidence="7">Belongs to the binding-protein-dependent transport system permease family.</text>
</comment>
<evidence type="ECO:0000256" key="5">
    <source>
        <dbReference type="ARBA" id="ARBA00022989"/>
    </source>
</evidence>
<dbReference type="GO" id="GO:0005886">
    <property type="term" value="C:plasma membrane"/>
    <property type="evidence" value="ECO:0007669"/>
    <property type="project" value="UniProtKB-SubCell"/>
</dbReference>
<evidence type="ECO:0000313" key="10">
    <source>
        <dbReference type="Proteomes" id="UP000182569"/>
    </source>
</evidence>
<feature type="domain" description="ABC transmembrane type-1" evidence="8">
    <location>
        <begin position="67"/>
        <end position="281"/>
    </location>
</feature>
<evidence type="ECO:0000256" key="2">
    <source>
        <dbReference type="ARBA" id="ARBA00022448"/>
    </source>
</evidence>
<accession>A0A1J0GGK2</accession>
<dbReference type="CDD" id="cd06261">
    <property type="entry name" value="TM_PBP2"/>
    <property type="match status" value="1"/>
</dbReference>
<evidence type="ECO:0000259" key="8">
    <source>
        <dbReference type="PROSITE" id="PS50928"/>
    </source>
</evidence>
<dbReference type="InterPro" id="IPR000515">
    <property type="entry name" value="MetI-like"/>
</dbReference>
<dbReference type="SUPFAM" id="SSF161098">
    <property type="entry name" value="MetI-like"/>
    <property type="match status" value="1"/>
</dbReference>
<dbReference type="RefSeq" id="WP_071612397.1">
    <property type="nucleotide sequence ID" value="NZ_CP015756.1"/>
</dbReference>
<keyword evidence="6 7" id="KW-0472">Membrane</keyword>